<name>A0ABD5B703_ELIMR</name>
<protein>
    <submittedName>
        <fullName evidence="2">Uncharacterized protein</fullName>
    </submittedName>
</protein>
<dbReference type="Proteomes" id="UP001239265">
    <property type="component" value="Unassembled WGS sequence"/>
</dbReference>
<evidence type="ECO:0000313" key="2">
    <source>
        <dbReference type="EMBL" id="MDQ8749460.1"/>
    </source>
</evidence>
<organism evidence="2 3">
    <name type="scientific">Elizabethkingia miricola</name>
    <name type="common">Chryseobacterium miricola</name>
    <dbReference type="NCBI Taxonomy" id="172045"/>
    <lineage>
        <taxon>Bacteria</taxon>
        <taxon>Pseudomonadati</taxon>
        <taxon>Bacteroidota</taxon>
        <taxon>Flavobacteriia</taxon>
        <taxon>Flavobacteriales</taxon>
        <taxon>Weeksellaceae</taxon>
        <taxon>Elizabethkingia</taxon>
    </lineage>
</organism>
<evidence type="ECO:0000256" key="1">
    <source>
        <dbReference type="SAM" id="Phobius"/>
    </source>
</evidence>
<dbReference type="EMBL" id="JAUCQJ010000003">
    <property type="protein sequence ID" value="MDQ8749460.1"/>
    <property type="molecule type" value="Genomic_DNA"/>
</dbReference>
<keyword evidence="1" id="KW-0812">Transmembrane</keyword>
<reference evidence="2 3" key="1">
    <citation type="submission" date="2023-06" db="EMBL/GenBank/DDBJ databases">
        <title>Nosocomial Elizabethkingia miricola genome.</title>
        <authorList>
            <person name="Morgado S."/>
            <person name="Fonseca E."/>
            <person name="Freitas F."/>
            <person name="Vicente A.C."/>
        </authorList>
    </citation>
    <scope>NUCLEOTIDE SEQUENCE [LARGE SCALE GENOMIC DNA]</scope>
    <source>
        <strain evidence="2 3">EM15</strain>
    </source>
</reference>
<accession>A0ABD5B703</accession>
<keyword evidence="1" id="KW-1133">Transmembrane helix</keyword>
<feature type="transmembrane region" description="Helical" evidence="1">
    <location>
        <begin position="5"/>
        <end position="21"/>
    </location>
</feature>
<comment type="caution">
    <text evidence="2">The sequence shown here is derived from an EMBL/GenBank/DDBJ whole genome shotgun (WGS) entry which is preliminary data.</text>
</comment>
<feature type="transmembrane region" description="Helical" evidence="1">
    <location>
        <begin position="41"/>
        <end position="57"/>
    </location>
</feature>
<proteinExistence type="predicted"/>
<dbReference type="RefSeq" id="WP_140384390.1">
    <property type="nucleotide sequence ID" value="NZ_CP040516.1"/>
</dbReference>
<dbReference type="AlphaFoldDB" id="A0ABD5B703"/>
<sequence length="75" mass="8671">MKKHFVSIFMIGVGLLMVWFGRDKDKEVRSDPYSDAKRIQAFLFGIFLIIMGGYGIFSEIMGYLKEIFAVPYQPI</sequence>
<gene>
    <name evidence="2" type="ORF">QT385_12485</name>
</gene>
<evidence type="ECO:0000313" key="3">
    <source>
        <dbReference type="Proteomes" id="UP001239265"/>
    </source>
</evidence>
<keyword evidence="1" id="KW-0472">Membrane</keyword>